<feature type="signal peptide" evidence="1">
    <location>
        <begin position="1"/>
        <end position="19"/>
    </location>
</feature>
<dbReference type="Pfam" id="PF07833">
    <property type="entry name" value="Cu_amine_oxidN1"/>
    <property type="match status" value="1"/>
</dbReference>
<sequence>MKKFILALVFLLLSSTMFENSRTVANANDTLFETPVCLTVNGNYIKSDTPGYLEGGYTMVPIRAVTEALRADRIDWNEKSSTATITRKNTTIVLKKNNKTAVVNGKNVTMDTASVIKADRFYVPVRFVAETLSTKVGWNASTYTVNITAQGVTVPASMIGDRGYTDNDIYWLSRIVNAESQGEPMIGKIAVANVVLNRVKSPLFANNIYDVIFDRNYGVQFTPILNGTIYNTPLGDSVVAAKRALRGENYASESLYFLNPRIATSSWIINNRTFFRRIGNHDFYL</sequence>
<evidence type="ECO:0000259" key="3">
    <source>
        <dbReference type="Pfam" id="PF07833"/>
    </source>
</evidence>
<name>A0A926HZN9_9FIRM</name>
<dbReference type="GO" id="GO:0016787">
    <property type="term" value="F:hydrolase activity"/>
    <property type="evidence" value="ECO:0007669"/>
    <property type="project" value="UniProtKB-KW"/>
</dbReference>
<proteinExistence type="predicted"/>
<keyword evidence="4" id="KW-0378">Hydrolase</keyword>
<accession>A0A926HZN9</accession>
<feature type="chain" id="PRO_5038363151" evidence="1">
    <location>
        <begin position="20"/>
        <end position="285"/>
    </location>
</feature>
<dbReference type="Gene3D" id="1.10.10.2520">
    <property type="entry name" value="Cell wall hydrolase SleB, domain 1"/>
    <property type="match status" value="1"/>
</dbReference>
<gene>
    <name evidence="4" type="ORF">H8698_10315</name>
</gene>
<dbReference type="Pfam" id="PF07486">
    <property type="entry name" value="Hydrolase_2"/>
    <property type="match status" value="1"/>
</dbReference>
<protein>
    <submittedName>
        <fullName evidence="4">Cell wall hydrolase</fullName>
    </submittedName>
</protein>
<reference evidence="4" key="1">
    <citation type="submission" date="2020-08" db="EMBL/GenBank/DDBJ databases">
        <title>Genome public.</title>
        <authorList>
            <person name="Liu C."/>
            <person name="Sun Q."/>
        </authorList>
    </citation>
    <scope>NUCLEOTIDE SEQUENCE</scope>
    <source>
        <strain evidence="4">H8</strain>
    </source>
</reference>
<evidence type="ECO:0000313" key="5">
    <source>
        <dbReference type="Proteomes" id="UP000611762"/>
    </source>
</evidence>
<evidence type="ECO:0000259" key="2">
    <source>
        <dbReference type="Pfam" id="PF07486"/>
    </source>
</evidence>
<feature type="domain" description="Cell wall hydrolase SleB" evidence="2">
    <location>
        <begin position="182"/>
        <end position="284"/>
    </location>
</feature>
<dbReference type="AlphaFoldDB" id="A0A926HZN9"/>
<dbReference type="InterPro" id="IPR012854">
    <property type="entry name" value="Cu_amine_oxidase-like_N"/>
</dbReference>
<dbReference type="Proteomes" id="UP000611762">
    <property type="component" value="Unassembled WGS sequence"/>
</dbReference>
<dbReference type="RefSeq" id="WP_249313423.1">
    <property type="nucleotide sequence ID" value="NZ_JACRSU010000004.1"/>
</dbReference>
<dbReference type="EMBL" id="JACRSU010000004">
    <property type="protein sequence ID" value="MBC8541370.1"/>
    <property type="molecule type" value="Genomic_DNA"/>
</dbReference>
<keyword evidence="1" id="KW-0732">Signal</keyword>
<dbReference type="Gene3D" id="6.20.240.60">
    <property type="match status" value="1"/>
</dbReference>
<dbReference type="InterPro" id="IPR011105">
    <property type="entry name" value="Cell_wall_hydrolase_SleB"/>
</dbReference>
<dbReference type="Gene3D" id="3.30.457.10">
    <property type="entry name" value="Copper amine oxidase-like, N-terminal domain"/>
    <property type="match status" value="1"/>
</dbReference>
<comment type="caution">
    <text evidence="4">The sequence shown here is derived from an EMBL/GenBank/DDBJ whole genome shotgun (WGS) entry which is preliminary data.</text>
</comment>
<dbReference type="InterPro" id="IPR036582">
    <property type="entry name" value="Mao_N_sf"/>
</dbReference>
<dbReference type="SUPFAM" id="SSF55383">
    <property type="entry name" value="Copper amine oxidase, domain N"/>
    <property type="match status" value="1"/>
</dbReference>
<organism evidence="4 5">
    <name type="scientific">Congzhengia minquanensis</name>
    <dbReference type="NCBI Taxonomy" id="2763657"/>
    <lineage>
        <taxon>Bacteria</taxon>
        <taxon>Bacillati</taxon>
        <taxon>Bacillota</taxon>
        <taxon>Clostridia</taxon>
        <taxon>Eubacteriales</taxon>
        <taxon>Oscillospiraceae</taxon>
        <taxon>Congzhengia</taxon>
    </lineage>
</organism>
<evidence type="ECO:0000313" key="4">
    <source>
        <dbReference type="EMBL" id="MBC8541370.1"/>
    </source>
</evidence>
<dbReference type="InterPro" id="IPR042047">
    <property type="entry name" value="SleB_dom1"/>
</dbReference>
<keyword evidence="5" id="KW-1185">Reference proteome</keyword>
<feature type="domain" description="Copper amine oxidase-like N-terminal" evidence="3">
    <location>
        <begin position="39"/>
        <end position="147"/>
    </location>
</feature>
<evidence type="ECO:0000256" key="1">
    <source>
        <dbReference type="SAM" id="SignalP"/>
    </source>
</evidence>